<gene>
    <name evidence="2" type="primary">pepF1_4</name>
    <name evidence="1" type="synonym">pepF1_5</name>
    <name evidence="2" type="ORF">NCTC10702_02181</name>
    <name evidence="1" type="ORF">NCTC6133_01781</name>
</gene>
<organism evidence="2 3">
    <name type="scientific">Staphylococcus aureus</name>
    <dbReference type="NCBI Taxonomy" id="1280"/>
    <lineage>
        <taxon>Bacteria</taxon>
        <taxon>Bacillati</taxon>
        <taxon>Bacillota</taxon>
        <taxon>Bacilli</taxon>
        <taxon>Bacillales</taxon>
        <taxon>Staphylococcaceae</taxon>
        <taxon>Staphylococcus</taxon>
    </lineage>
</organism>
<protein>
    <submittedName>
        <fullName evidence="2">Oligoendopeptidase F</fullName>
        <ecNumber evidence="2">3.4.24.-</ecNumber>
    </submittedName>
</protein>
<dbReference type="GO" id="GO:0016787">
    <property type="term" value="F:hydrolase activity"/>
    <property type="evidence" value="ECO:0007669"/>
    <property type="project" value="UniProtKB-KW"/>
</dbReference>
<evidence type="ECO:0000313" key="3">
    <source>
        <dbReference type="Proteomes" id="UP000254116"/>
    </source>
</evidence>
<dbReference type="EMBL" id="UHBY01000003">
    <property type="protein sequence ID" value="SUL35230.1"/>
    <property type="molecule type" value="Genomic_DNA"/>
</dbReference>
<evidence type="ECO:0000313" key="2">
    <source>
        <dbReference type="EMBL" id="SUL35230.1"/>
    </source>
</evidence>
<dbReference type="EMBL" id="UHAP01000001">
    <property type="protein sequence ID" value="SUK45885.1"/>
    <property type="molecule type" value="Genomic_DNA"/>
</dbReference>
<dbReference type="AlphaFoldDB" id="A0A380EK10"/>
<dbReference type="EC" id="3.4.24.-" evidence="2"/>
<name>A0A380EK10_STAAU</name>
<dbReference type="SUPFAM" id="SSF55486">
    <property type="entry name" value="Metalloproteases ('zincins'), catalytic domain"/>
    <property type="match status" value="1"/>
</dbReference>
<dbReference type="InterPro" id="IPR042088">
    <property type="entry name" value="OligoPept_F_C"/>
</dbReference>
<dbReference type="Proteomes" id="UP000254116">
    <property type="component" value="Unassembled WGS sequence"/>
</dbReference>
<evidence type="ECO:0000313" key="1">
    <source>
        <dbReference type="EMBL" id="SUK45885.1"/>
    </source>
</evidence>
<dbReference type="Gene3D" id="1.10.1370.20">
    <property type="entry name" value="Oligoendopeptidase f, C-terminal domain"/>
    <property type="match status" value="1"/>
</dbReference>
<accession>A0A380EK10</accession>
<sequence length="96" mass="10340">MDASTSLLYGLYSYTYSAGLTIGTVVSQKIKNEGQPAVDAWLETLKKGGSVSPVELANIAGVDITTEQPLKSTIQYISDLVDEVEKLTDEIEQANN</sequence>
<reference evidence="3 4" key="1">
    <citation type="submission" date="2018-06" db="EMBL/GenBank/DDBJ databases">
        <authorList>
            <consortium name="Pathogen Informatics"/>
            <person name="Doyle S."/>
        </authorList>
    </citation>
    <scope>NUCLEOTIDE SEQUENCE [LARGE SCALE GENOMIC DNA]</scope>
    <source>
        <strain evidence="2 3">NCTC10702</strain>
        <strain evidence="1 4">NCTC6133</strain>
    </source>
</reference>
<evidence type="ECO:0000313" key="4">
    <source>
        <dbReference type="Proteomes" id="UP000255091"/>
    </source>
</evidence>
<dbReference type="Proteomes" id="UP000255091">
    <property type="component" value="Unassembled WGS sequence"/>
</dbReference>
<keyword evidence="2" id="KW-0378">Hydrolase</keyword>
<proteinExistence type="predicted"/>